<evidence type="ECO:0000313" key="1">
    <source>
        <dbReference type="EMBL" id="SNR95498.1"/>
    </source>
</evidence>
<keyword evidence="2" id="KW-1185">Reference proteome</keyword>
<reference evidence="1 2" key="1">
    <citation type="submission" date="2017-06" db="EMBL/GenBank/DDBJ databases">
        <authorList>
            <person name="Kim H.J."/>
            <person name="Triplett B.A."/>
        </authorList>
    </citation>
    <scope>NUCLEOTIDE SEQUENCE [LARGE SCALE GENOMIC DNA]</scope>
    <source>
        <strain evidence="1 2">DSM 13116</strain>
    </source>
</reference>
<dbReference type="RefSeq" id="WP_089274244.1">
    <property type="nucleotide sequence ID" value="NZ_FZOC01000004.1"/>
</dbReference>
<organism evidence="1 2">
    <name type="scientific">Humidesulfovibrio mexicanus</name>
    <dbReference type="NCBI Taxonomy" id="147047"/>
    <lineage>
        <taxon>Bacteria</taxon>
        <taxon>Pseudomonadati</taxon>
        <taxon>Thermodesulfobacteriota</taxon>
        <taxon>Desulfovibrionia</taxon>
        <taxon>Desulfovibrionales</taxon>
        <taxon>Desulfovibrionaceae</taxon>
        <taxon>Humidesulfovibrio</taxon>
    </lineage>
</organism>
<sequence>MAHKDEKRQGLRAAYVHERLPLELAADKAGVPHSTAARWKRQAREAGEDWDKLRAASILAGEGMENVARQMLADYVVQHKALMDLINGDADLGAAAKVDMLASLADSFNKTVAASRRVLPETNKLATALGVINKLSDFIRANFPQHAAAFVEILEPFGEELGKTYF</sequence>
<evidence type="ECO:0000313" key="2">
    <source>
        <dbReference type="Proteomes" id="UP000198324"/>
    </source>
</evidence>
<proteinExistence type="predicted"/>
<protein>
    <submittedName>
        <fullName evidence="1">Uncharacterized protein</fullName>
    </submittedName>
</protein>
<dbReference type="InterPro" id="IPR014926">
    <property type="entry name" value="Phage_D3112_Orf24"/>
</dbReference>
<dbReference type="EMBL" id="FZOC01000004">
    <property type="protein sequence ID" value="SNR95498.1"/>
    <property type="molecule type" value="Genomic_DNA"/>
</dbReference>
<dbReference type="OrthoDB" id="5676847at2"/>
<dbReference type="Proteomes" id="UP000198324">
    <property type="component" value="Unassembled WGS sequence"/>
</dbReference>
<dbReference type="AlphaFoldDB" id="A0A239AKI0"/>
<dbReference type="Pfam" id="PF08822">
    <property type="entry name" value="DUF1804"/>
    <property type="match status" value="1"/>
</dbReference>
<gene>
    <name evidence="1" type="ORF">SAMN04488503_2011</name>
</gene>
<name>A0A239AKI0_9BACT</name>
<accession>A0A239AKI0</accession>